<sequence>MDKLPTHTAQILATLPEDLDLMKMAEIADKITEAKALNSMHIPEPHGTPVDDLINKLQQQINKLSIQLDRLSRERSPPAHNLYKSHRRRQLGDVLSRACSKPSRHLHINSRRETPAPTTHEDGVLGETESTVSFMFGTIPVAAEDIHKTAITTPSGLYEFLRMAFGLRNASQSFQRLIDEALRGLSHSFAYIDDLRVASANMDEHVLHTKDICVPSLNNCDFVFVRQDTLKKPLTPSYSGPFRVLSRHTKFFTIQLSSGQSNISIDHLKPEYIEQNVTIITTT</sequence>
<feature type="region of interest" description="Disordered" evidence="8">
    <location>
        <begin position="103"/>
        <end position="124"/>
    </location>
</feature>
<dbReference type="SUPFAM" id="SSF56672">
    <property type="entry name" value="DNA/RNA polymerases"/>
    <property type="match status" value="1"/>
</dbReference>
<dbReference type="Proteomes" id="UP000597762">
    <property type="component" value="Unassembled WGS sequence"/>
</dbReference>
<dbReference type="Gene3D" id="3.10.10.10">
    <property type="entry name" value="HIV Type 1 Reverse Transcriptase, subunit A, domain 1"/>
    <property type="match status" value="1"/>
</dbReference>
<dbReference type="GO" id="GO:0006508">
    <property type="term" value="P:proteolysis"/>
    <property type="evidence" value="ECO:0007669"/>
    <property type="project" value="UniProtKB-KW"/>
</dbReference>
<dbReference type="PANTHER" id="PTHR24559:SF444">
    <property type="entry name" value="REVERSE TRANSCRIPTASE DOMAIN-CONTAINING PROTEIN"/>
    <property type="match status" value="1"/>
</dbReference>
<dbReference type="GO" id="GO:0008233">
    <property type="term" value="F:peptidase activity"/>
    <property type="evidence" value="ECO:0007669"/>
    <property type="project" value="UniProtKB-KW"/>
</dbReference>
<evidence type="ECO:0000313" key="11">
    <source>
        <dbReference type="Proteomes" id="UP000597762"/>
    </source>
</evidence>
<dbReference type="EMBL" id="CAHIKZ030002475">
    <property type="protein sequence ID" value="CAE1287471.1"/>
    <property type="molecule type" value="Genomic_DNA"/>
</dbReference>
<evidence type="ECO:0000259" key="9">
    <source>
        <dbReference type="Pfam" id="PF00078"/>
    </source>
</evidence>
<keyword evidence="3" id="KW-0548">Nucleotidyltransferase</keyword>
<name>A0A812CZH8_ACAPH</name>
<accession>A0A812CZH8</accession>
<dbReference type="InterPro" id="IPR000477">
    <property type="entry name" value="RT_dom"/>
</dbReference>
<dbReference type="InterPro" id="IPR043128">
    <property type="entry name" value="Rev_trsase/Diguanyl_cyclase"/>
</dbReference>
<dbReference type="InterPro" id="IPR043502">
    <property type="entry name" value="DNA/RNA_pol_sf"/>
</dbReference>
<proteinExistence type="predicted"/>
<keyword evidence="6" id="KW-0378">Hydrolase</keyword>
<feature type="compositionally biased region" description="Basic and acidic residues" evidence="8">
    <location>
        <begin position="110"/>
        <end position="123"/>
    </location>
</feature>
<dbReference type="Pfam" id="PF00078">
    <property type="entry name" value="RVT_1"/>
    <property type="match status" value="1"/>
</dbReference>
<evidence type="ECO:0000256" key="8">
    <source>
        <dbReference type="SAM" id="MobiDB-lite"/>
    </source>
</evidence>
<keyword evidence="2" id="KW-0808">Transferase</keyword>
<dbReference type="GO" id="GO:0003964">
    <property type="term" value="F:RNA-directed DNA polymerase activity"/>
    <property type="evidence" value="ECO:0007669"/>
    <property type="project" value="UniProtKB-KW"/>
</dbReference>
<dbReference type="GO" id="GO:0004519">
    <property type="term" value="F:endonuclease activity"/>
    <property type="evidence" value="ECO:0007669"/>
    <property type="project" value="UniProtKB-KW"/>
</dbReference>
<feature type="domain" description="Reverse transcriptase" evidence="9">
    <location>
        <begin position="136"/>
        <end position="211"/>
    </location>
</feature>
<dbReference type="AlphaFoldDB" id="A0A812CZH8"/>
<gene>
    <name evidence="10" type="ORF">SPHA_46609</name>
</gene>
<keyword evidence="4" id="KW-0540">Nuclease</keyword>
<dbReference type="FunFam" id="3.10.10.10:FF:000007">
    <property type="entry name" value="Retrovirus-related Pol polyprotein from transposon 17.6-like Protein"/>
    <property type="match status" value="1"/>
</dbReference>
<evidence type="ECO:0000256" key="1">
    <source>
        <dbReference type="ARBA" id="ARBA00022670"/>
    </source>
</evidence>
<organism evidence="10 11">
    <name type="scientific">Acanthosepion pharaonis</name>
    <name type="common">Pharaoh cuttlefish</name>
    <name type="synonym">Sepia pharaonis</name>
    <dbReference type="NCBI Taxonomy" id="158019"/>
    <lineage>
        <taxon>Eukaryota</taxon>
        <taxon>Metazoa</taxon>
        <taxon>Spiralia</taxon>
        <taxon>Lophotrochozoa</taxon>
        <taxon>Mollusca</taxon>
        <taxon>Cephalopoda</taxon>
        <taxon>Coleoidea</taxon>
        <taxon>Decapodiformes</taxon>
        <taxon>Sepiida</taxon>
        <taxon>Sepiina</taxon>
        <taxon>Sepiidae</taxon>
        <taxon>Acanthosepion</taxon>
    </lineage>
</organism>
<keyword evidence="1" id="KW-0645">Protease</keyword>
<dbReference type="InterPro" id="IPR053134">
    <property type="entry name" value="RNA-dir_DNA_polymerase"/>
</dbReference>
<dbReference type="Gene3D" id="3.30.70.270">
    <property type="match status" value="1"/>
</dbReference>
<evidence type="ECO:0000313" key="10">
    <source>
        <dbReference type="EMBL" id="CAE1287471.1"/>
    </source>
</evidence>
<evidence type="ECO:0000256" key="5">
    <source>
        <dbReference type="ARBA" id="ARBA00022759"/>
    </source>
</evidence>
<evidence type="ECO:0000256" key="7">
    <source>
        <dbReference type="ARBA" id="ARBA00022918"/>
    </source>
</evidence>
<dbReference type="OrthoDB" id="6153616at2759"/>
<keyword evidence="7" id="KW-0695">RNA-directed DNA polymerase</keyword>
<keyword evidence="11" id="KW-1185">Reference proteome</keyword>
<keyword evidence="5" id="KW-0255">Endonuclease</keyword>
<evidence type="ECO:0000256" key="6">
    <source>
        <dbReference type="ARBA" id="ARBA00022801"/>
    </source>
</evidence>
<evidence type="ECO:0000256" key="2">
    <source>
        <dbReference type="ARBA" id="ARBA00022679"/>
    </source>
</evidence>
<reference evidence="10" key="1">
    <citation type="submission" date="2021-01" db="EMBL/GenBank/DDBJ databases">
        <authorList>
            <person name="Li R."/>
            <person name="Bekaert M."/>
        </authorList>
    </citation>
    <scope>NUCLEOTIDE SEQUENCE</scope>
    <source>
        <strain evidence="10">Farmed</strain>
    </source>
</reference>
<evidence type="ECO:0000256" key="3">
    <source>
        <dbReference type="ARBA" id="ARBA00022695"/>
    </source>
</evidence>
<evidence type="ECO:0000256" key="4">
    <source>
        <dbReference type="ARBA" id="ARBA00022722"/>
    </source>
</evidence>
<dbReference type="PANTHER" id="PTHR24559">
    <property type="entry name" value="TRANSPOSON TY3-I GAG-POL POLYPROTEIN"/>
    <property type="match status" value="1"/>
</dbReference>
<comment type="caution">
    <text evidence="10">The sequence shown here is derived from an EMBL/GenBank/DDBJ whole genome shotgun (WGS) entry which is preliminary data.</text>
</comment>
<dbReference type="CDD" id="cd01647">
    <property type="entry name" value="RT_LTR"/>
    <property type="match status" value="1"/>
</dbReference>
<protein>
    <recommendedName>
        <fullName evidence="9">Reverse transcriptase domain-containing protein</fullName>
    </recommendedName>
</protein>